<evidence type="ECO:0000256" key="1">
    <source>
        <dbReference type="SAM" id="Phobius"/>
    </source>
</evidence>
<keyword evidence="1" id="KW-1133">Transmembrane helix</keyword>
<protein>
    <submittedName>
        <fullName evidence="2">Uncharacterized protein</fullName>
    </submittedName>
</protein>
<sequence length="216" mass="25128">MTPPPASLQQLKPLNILAYACEEFPKCTTYNSHNSSKNQLETNDFSLVCQLSLRVSCKIYVEICRDGWIDDVSILAFTASFEALFCWYASDFHNTMYYRRTRWHILCVYAYLTYMALPLIMGRGGSCEPFLQCNIRDIKPSTLVPNIVYYQWPGAETTLLMMANSPILLKKVSITCLKFVNVVMVTADHIDHIMWWWCVLEKVFIYVDYVLLWLLL</sequence>
<evidence type="ECO:0000313" key="3">
    <source>
        <dbReference type="Proteomes" id="UP000092460"/>
    </source>
</evidence>
<dbReference type="Proteomes" id="UP000092460">
    <property type="component" value="Unassembled WGS sequence"/>
</dbReference>
<keyword evidence="1" id="KW-0472">Membrane</keyword>
<reference evidence="3" key="1">
    <citation type="submission" date="2015-01" db="EMBL/GenBank/DDBJ databases">
        <authorList>
            <person name="Aksoy S."/>
            <person name="Warren W."/>
            <person name="Wilson R.K."/>
        </authorList>
    </citation>
    <scope>NUCLEOTIDE SEQUENCE [LARGE SCALE GENOMIC DNA]</scope>
    <source>
        <strain evidence="3">IAEA</strain>
    </source>
</reference>
<feature type="transmembrane region" description="Helical" evidence="1">
    <location>
        <begin position="194"/>
        <end position="215"/>
    </location>
</feature>
<dbReference type="AlphaFoldDB" id="A0A1B0AQG4"/>
<keyword evidence="1" id="KW-0812">Transmembrane</keyword>
<feature type="transmembrane region" description="Helical" evidence="1">
    <location>
        <begin position="103"/>
        <end position="121"/>
    </location>
</feature>
<accession>A0A1B0AQG4</accession>
<keyword evidence="3" id="KW-1185">Reference proteome</keyword>
<evidence type="ECO:0000313" key="2">
    <source>
        <dbReference type="EnsemblMetazoa" id="GPPI004857-PA"/>
    </source>
</evidence>
<dbReference type="VEuPathDB" id="VectorBase:GPPI004857"/>
<organism evidence="2 3">
    <name type="scientific">Glossina palpalis gambiensis</name>
    <dbReference type="NCBI Taxonomy" id="67801"/>
    <lineage>
        <taxon>Eukaryota</taxon>
        <taxon>Metazoa</taxon>
        <taxon>Ecdysozoa</taxon>
        <taxon>Arthropoda</taxon>
        <taxon>Hexapoda</taxon>
        <taxon>Insecta</taxon>
        <taxon>Pterygota</taxon>
        <taxon>Neoptera</taxon>
        <taxon>Endopterygota</taxon>
        <taxon>Diptera</taxon>
        <taxon>Brachycera</taxon>
        <taxon>Muscomorpha</taxon>
        <taxon>Hippoboscoidea</taxon>
        <taxon>Glossinidae</taxon>
        <taxon>Glossina</taxon>
    </lineage>
</organism>
<dbReference type="EnsemblMetazoa" id="GPPI004857-RA">
    <property type="protein sequence ID" value="GPPI004857-PA"/>
    <property type="gene ID" value="GPPI004857"/>
</dbReference>
<reference evidence="2" key="2">
    <citation type="submission" date="2020-05" db="UniProtKB">
        <authorList>
            <consortium name="EnsemblMetazoa"/>
        </authorList>
    </citation>
    <scope>IDENTIFICATION</scope>
    <source>
        <strain evidence="2">IAEA</strain>
    </source>
</reference>
<name>A0A1B0AQG4_9MUSC</name>
<dbReference type="EMBL" id="JXJN01001857">
    <property type="status" value="NOT_ANNOTATED_CDS"/>
    <property type="molecule type" value="Genomic_DNA"/>
</dbReference>
<proteinExistence type="predicted"/>